<dbReference type="EMBL" id="LO017727">
    <property type="protein sequence ID" value="CRH08095.1"/>
    <property type="molecule type" value="Genomic_DNA"/>
</dbReference>
<dbReference type="GO" id="GO:0016020">
    <property type="term" value="C:membrane"/>
    <property type="evidence" value="ECO:0007669"/>
    <property type="project" value="InterPro"/>
</dbReference>
<sequence length="172" mass="20400">MKAPYFKSTFYKHALAMDVKQHLGSLFDAFFKFTFVRNPWDWVVSNYCFNRGLHYPFVQGTGFPIVGSVPSQLKELTFEAWLPFWLQTFKPSQLCYLVDNQGNLLVDFIGRFENLEADMQQIAQRLNLPAPQLPRLEPSKARSDYRDYYSETTIEMVRDHFKREIALFDYHY</sequence>
<dbReference type="AlphaFoldDB" id="A0A1S7LMG3"/>
<accession>A0A1S7LMG3</accession>
<reference evidence="1" key="1">
    <citation type="submission" date="2015-04" db="EMBL/GenBank/DDBJ databases">
        <authorList>
            <person name="Syromyatnikov M.Y."/>
            <person name="Popov V.N."/>
        </authorList>
    </citation>
    <scope>NUCLEOTIDE SEQUENCE</scope>
    <source>
        <strain evidence="1">MO-1</strain>
    </source>
</reference>
<gene>
    <name evidence="1" type="ORF">MAGMO_3967</name>
</gene>
<evidence type="ECO:0000313" key="1">
    <source>
        <dbReference type="EMBL" id="CRH08095.1"/>
    </source>
</evidence>
<evidence type="ECO:0008006" key="2">
    <source>
        <dbReference type="Google" id="ProtNLM"/>
    </source>
</evidence>
<proteinExistence type="predicted"/>
<dbReference type="SUPFAM" id="SSF52540">
    <property type="entry name" value="P-loop containing nucleoside triphosphate hydrolases"/>
    <property type="match status" value="1"/>
</dbReference>
<dbReference type="Pfam" id="PF03567">
    <property type="entry name" value="Sulfotransfer_2"/>
    <property type="match status" value="1"/>
</dbReference>
<dbReference type="GO" id="GO:0008146">
    <property type="term" value="F:sulfotransferase activity"/>
    <property type="evidence" value="ECO:0007669"/>
    <property type="project" value="InterPro"/>
</dbReference>
<protein>
    <recommendedName>
        <fullName evidence="2">Sulfotransferase family protein</fullName>
    </recommendedName>
</protein>
<organism evidence="1">
    <name type="scientific">Magnetococcus massalia (strain MO-1)</name>
    <dbReference type="NCBI Taxonomy" id="451514"/>
    <lineage>
        <taxon>Bacteria</taxon>
        <taxon>Pseudomonadati</taxon>
        <taxon>Pseudomonadota</taxon>
        <taxon>Magnetococcia</taxon>
        <taxon>Magnetococcales</taxon>
        <taxon>Magnetococcaceae</taxon>
        <taxon>Magnetococcus</taxon>
    </lineage>
</organism>
<dbReference type="InterPro" id="IPR027417">
    <property type="entry name" value="P-loop_NTPase"/>
</dbReference>
<name>A0A1S7LMG3_MAGMO</name>
<dbReference type="InterPro" id="IPR005331">
    <property type="entry name" value="Sulfotransferase"/>
</dbReference>